<keyword evidence="2" id="KW-1185">Reference proteome</keyword>
<dbReference type="Proteomes" id="UP000320390">
    <property type="component" value="Chromosome"/>
</dbReference>
<accession>A0A518EV42</accession>
<evidence type="ECO:0000313" key="1">
    <source>
        <dbReference type="EMBL" id="QDV07965.1"/>
    </source>
</evidence>
<proteinExistence type="predicted"/>
<gene>
    <name evidence="1" type="ORF">Poly30_35010</name>
</gene>
<dbReference type="AlphaFoldDB" id="A0A518EV42"/>
<sequence length="34" mass="3531">MAVAAALATALGLSRYEAPPEKPARIVLEVDGLH</sequence>
<name>A0A518EV42_9BACT</name>
<organism evidence="1 2">
    <name type="scientific">Saltatorellus ferox</name>
    <dbReference type="NCBI Taxonomy" id="2528018"/>
    <lineage>
        <taxon>Bacteria</taxon>
        <taxon>Pseudomonadati</taxon>
        <taxon>Planctomycetota</taxon>
        <taxon>Planctomycetia</taxon>
        <taxon>Planctomycetia incertae sedis</taxon>
        <taxon>Saltatorellus</taxon>
    </lineage>
</organism>
<evidence type="ECO:0000313" key="2">
    <source>
        <dbReference type="Proteomes" id="UP000320390"/>
    </source>
</evidence>
<reference evidence="1 2" key="1">
    <citation type="submission" date="2019-02" db="EMBL/GenBank/DDBJ databases">
        <title>Deep-cultivation of Planctomycetes and their phenomic and genomic characterization uncovers novel biology.</title>
        <authorList>
            <person name="Wiegand S."/>
            <person name="Jogler M."/>
            <person name="Boedeker C."/>
            <person name="Pinto D."/>
            <person name="Vollmers J."/>
            <person name="Rivas-Marin E."/>
            <person name="Kohn T."/>
            <person name="Peeters S.H."/>
            <person name="Heuer A."/>
            <person name="Rast P."/>
            <person name="Oberbeckmann S."/>
            <person name="Bunk B."/>
            <person name="Jeske O."/>
            <person name="Meyerdierks A."/>
            <person name="Storesund J.E."/>
            <person name="Kallscheuer N."/>
            <person name="Luecker S."/>
            <person name="Lage O.M."/>
            <person name="Pohl T."/>
            <person name="Merkel B.J."/>
            <person name="Hornburger P."/>
            <person name="Mueller R.-W."/>
            <person name="Bruemmer F."/>
            <person name="Labrenz M."/>
            <person name="Spormann A.M."/>
            <person name="Op den Camp H."/>
            <person name="Overmann J."/>
            <person name="Amann R."/>
            <person name="Jetten M.S.M."/>
            <person name="Mascher T."/>
            <person name="Medema M.H."/>
            <person name="Devos D.P."/>
            <person name="Kaster A.-K."/>
            <person name="Ovreas L."/>
            <person name="Rohde M."/>
            <person name="Galperin M.Y."/>
            <person name="Jogler C."/>
        </authorList>
    </citation>
    <scope>NUCLEOTIDE SEQUENCE [LARGE SCALE GENOMIC DNA]</scope>
    <source>
        <strain evidence="1 2">Poly30</strain>
    </source>
</reference>
<protein>
    <submittedName>
        <fullName evidence="1">Uncharacterized protein</fullName>
    </submittedName>
</protein>
<dbReference type="EMBL" id="CP036434">
    <property type="protein sequence ID" value="QDV07965.1"/>
    <property type="molecule type" value="Genomic_DNA"/>
</dbReference>